<dbReference type="Pfam" id="PF24806">
    <property type="entry name" value="DUF7706"/>
    <property type="match status" value="1"/>
</dbReference>
<sequence length="60" mass="7073">MVQFSVDMTEQEAWALAQFIKRSRWQQYRDNAVDEEDAYNMMDALSAVRDALAKIKFSPR</sequence>
<name>A0ABQ6TPK7_9BACT</name>
<comment type="caution">
    <text evidence="1">The sequence shown here is derived from an EMBL/GenBank/DDBJ whole genome shotgun (WGS) entry which is preliminary data.</text>
</comment>
<reference evidence="1 2" key="1">
    <citation type="journal article" date="2020" name="Microorganisms">
        <title>Description of Three Novel Members in the Family Geobacteraceae, Oryzomonas japonicum gen. nov., sp. nov., Oryzomonas sagensis sp. nov., and Oryzomonas ruber sp. nov.</title>
        <authorList>
            <person name="Xu Z."/>
            <person name="Masuda Y."/>
            <person name="Hayakawa C."/>
            <person name="Ushijima N."/>
            <person name="Kawano K."/>
            <person name="Shiratori Y."/>
            <person name="Senoo K."/>
            <person name="Itoh H."/>
        </authorList>
    </citation>
    <scope>NUCLEOTIDE SEQUENCE [LARGE SCALE GENOMIC DNA]</scope>
    <source>
        <strain evidence="1 2">Red100</strain>
    </source>
</reference>
<dbReference type="EMBL" id="VZRA01000002">
    <property type="protein sequence ID" value="KAB0670596.1"/>
    <property type="molecule type" value="Genomic_DNA"/>
</dbReference>
<gene>
    <name evidence="1" type="ORF">F6V30_07945</name>
</gene>
<protein>
    <submittedName>
        <fullName evidence="1">Uncharacterized protein</fullName>
    </submittedName>
</protein>
<organism evidence="1 2">
    <name type="scientific">Oryzomonas sagensis</name>
    <dbReference type="NCBI Taxonomy" id="2603857"/>
    <lineage>
        <taxon>Bacteria</taxon>
        <taxon>Pseudomonadati</taxon>
        <taxon>Thermodesulfobacteriota</taxon>
        <taxon>Desulfuromonadia</taxon>
        <taxon>Geobacterales</taxon>
        <taxon>Geobacteraceae</taxon>
        <taxon>Oryzomonas</taxon>
    </lineage>
</organism>
<accession>A0ABQ6TPK7</accession>
<dbReference type="Proteomes" id="UP000798046">
    <property type="component" value="Unassembled WGS sequence"/>
</dbReference>
<evidence type="ECO:0000313" key="1">
    <source>
        <dbReference type="EMBL" id="KAB0670596.1"/>
    </source>
</evidence>
<keyword evidence="2" id="KW-1185">Reference proteome</keyword>
<proteinExistence type="predicted"/>
<dbReference type="InterPro" id="IPR056123">
    <property type="entry name" value="DUF7706"/>
</dbReference>
<evidence type="ECO:0000313" key="2">
    <source>
        <dbReference type="Proteomes" id="UP000798046"/>
    </source>
</evidence>